<comment type="caution">
    <text evidence="1">The sequence shown here is derived from an EMBL/GenBank/DDBJ whole genome shotgun (WGS) entry which is preliminary data.</text>
</comment>
<dbReference type="SUPFAM" id="SSF52047">
    <property type="entry name" value="RNI-like"/>
    <property type="match status" value="1"/>
</dbReference>
<accession>A0A6A4VAM7</accession>
<name>A0A6A4VAM7_AMPAM</name>
<sequence>MHWPHALTDRCLELLLPRMSALRVIDIEIYEHDSLYVQINKLDLHIVAHHCPLLSELNLKAFRVSEPTLQRLCLRCPRLEVVTMNNNCSDECVKVMVLNQRRLRSLTICSPAGRCEWLATLPASVQRLTLHHWREREPGYIKHVAQCPNLRELDLSFSTIQFTSHLKLVLTGCVQLQRLVLAGTYWYRSNSRLATLLEAAPASLRELDISDVTSVTAEDLAAGLASCTRLERLSAAGLVLPPEGCLPVTGLPALRHLNLRRAEALTDTTLRRLPALLPGLYTLNINFCRLVSEEGLRCVRELPQLRALHLAGVPCVSSDVLDCLGDQPLAELELGCSETFPKQVGAEAVQSLVLRCAKLRRLTLYDRLSRVRAVVHALAGQLARERTVTLVLYPGFPSRLPRTDGPLRLTDTASLRPPRV</sequence>
<dbReference type="InterPro" id="IPR006553">
    <property type="entry name" value="Leu-rich_rpt_Cys-con_subtyp"/>
</dbReference>
<dbReference type="PANTHER" id="PTHR13318">
    <property type="entry name" value="PARTNER OF PAIRED, ISOFORM B-RELATED"/>
    <property type="match status" value="1"/>
</dbReference>
<evidence type="ECO:0000313" key="2">
    <source>
        <dbReference type="Proteomes" id="UP000440578"/>
    </source>
</evidence>
<dbReference type="OrthoDB" id="10257471at2759"/>
<evidence type="ECO:0008006" key="3">
    <source>
        <dbReference type="Google" id="ProtNLM"/>
    </source>
</evidence>
<dbReference type="InterPro" id="IPR032675">
    <property type="entry name" value="LRR_dom_sf"/>
</dbReference>
<organism evidence="1 2">
    <name type="scientific">Amphibalanus amphitrite</name>
    <name type="common">Striped barnacle</name>
    <name type="synonym">Balanus amphitrite</name>
    <dbReference type="NCBI Taxonomy" id="1232801"/>
    <lineage>
        <taxon>Eukaryota</taxon>
        <taxon>Metazoa</taxon>
        <taxon>Ecdysozoa</taxon>
        <taxon>Arthropoda</taxon>
        <taxon>Crustacea</taxon>
        <taxon>Multicrustacea</taxon>
        <taxon>Cirripedia</taxon>
        <taxon>Thoracica</taxon>
        <taxon>Thoracicalcarea</taxon>
        <taxon>Balanomorpha</taxon>
        <taxon>Balanoidea</taxon>
        <taxon>Balanidae</taxon>
        <taxon>Amphibalaninae</taxon>
        <taxon>Amphibalanus</taxon>
    </lineage>
</organism>
<gene>
    <name evidence="1" type="ORF">FJT64_013328</name>
</gene>
<dbReference type="GO" id="GO:0019005">
    <property type="term" value="C:SCF ubiquitin ligase complex"/>
    <property type="evidence" value="ECO:0007669"/>
    <property type="project" value="TreeGrafter"/>
</dbReference>
<evidence type="ECO:0000313" key="1">
    <source>
        <dbReference type="EMBL" id="KAF0288260.1"/>
    </source>
</evidence>
<dbReference type="AlphaFoldDB" id="A0A6A4VAM7"/>
<dbReference type="Gene3D" id="3.80.10.10">
    <property type="entry name" value="Ribonuclease Inhibitor"/>
    <property type="match status" value="2"/>
</dbReference>
<dbReference type="SMART" id="SM00367">
    <property type="entry name" value="LRR_CC"/>
    <property type="match status" value="4"/>
</dbReference>
<dbReference type="EMBL" id="VIIS01002120">
    <property type="protein sequence ID" value="KAF0288260.1"/>
    <property type="molecule type" value="Genomic_DNA"/>
</dbReference>
<keyword evidence="2" id="KW-1185">Reference proteome</keyword>
<dbReference type="GO" id="GO:0031146">
    <property type="term" value="P:SCF-dependent proteasomal ubiquitin-dependent protein catabolic process"/>
    <property type="evidence" value="ECO:0007669"/>
    <property type="project" value="TreeGrafter"/>
</dbReference>
<reference evidence="1 2" key="1">
    <citation type="submission" date="2019-07" db="EMBL/GenBank/DDBJ databases">
        <title>Draft genome assembly of a fouling barnacle, Amphibalanus amphitrite (Darwin, 1854): The first reference genome for Thecostraca.</title>
        <authorList>
            <person name="Kim W."/>
        </authorList>
    </citation>
    <scope>NUCLEOTIDE SEQUENCE [LARGE SCALE GENOMIC DNA]</scope>
    <source>
        <strain evidence="1">SNU_AA5</strain>
        <tissue evidence="1">Soma without cirri and trophi</tissue>
    </source>
</reference>
<dbReference type="Proteomes" id="UP000440578">
    <property type="component" value="Unassembled WGS sequence"/>
</dbReference>
<protein>
    <recommendedName>
        <fullName evidence="3">F-box/LRR-repeat protein 15</fullName>
    </recommendedName>
</protein>
<proteinExistence type="predicted"/>